<sequence length="307" mass="34349">MKKKKYLFGLLSTILSVGFLFGCNDKKDEAEPDPTEEPSEQKAENDRNNNGSRNVGYQPDRDRNDKKKVDSDTPDLKGGPERLVREPHPLSLSDLRKKYSGTFLLNGDRTKREVALTFDDGPDDKFTPQVLDALKKAGVKATFCVVGNRVKAHPEIMKRIIKEGHAIANHSYNHPNFPKLKIEEFRNQITNTDKIIHKVTGYKTSIVRPPYGSINEEEIKWLAHEKKKIVNWDVDSLDWKGLSAEEVSTNILAQVKPGSIILQHSAGGEGEDLSGTVKALPEIINKLKDDGVKFVTVPDMLGIPVTK</sequence>
<dbReference type="GO" id="GO:0016020">
    <property type="term" value="C:membrane"/>
    <property type="evidence" value="ECO:0007669"/>
    <property type="project" value="TreeGrafter"/>
</dbReference>
<name>A0A3D8WUW1_PRIMG</name>
<keyword evidence="2" id="KW-0378">Hydrolase</keyword>
<dbReference type="InterPro" id="IPR050248">
    <property type="entry name" value="Polysacc_deacetylase_ArnD"/>
</dbReference>
<keyword evidence="1" id="KW-0479">Metal-binding</keyword>
<dbReference type="GO" id="GO:0005975">
    <property type="term" value="P:carbohydrate metabolic process"/>
    <property type="evidence" value="ECO:0007669"/>
    <property type="project" value="InterPro"/>
</dbReference>
<proteinExistence type="predicted"/>
<feature type="compositionally biased region" description="Basic and acidic residues" evidence="3">
    <location>
        <begin position="59"/>
        <end position="88"/>
    </location>
</feature>
<dbReference type="SUPFAM" id="SSF88713">
    <property type="entry name" value="Glycoside hydrolase/deacetylase"/>
    <property type="match status" value="1"/>
</dbReference>
<dbReference type="CDD" id="cd10917">
    <property type="entry name" value="CE4_NodB_like_6s_7s"/>
    <property type="match status" value="1"/>
</dbReference>
<dbReference type="PROSITE" id="PS51677">
    <property type="entry name" value="NODB"/>
    <property type="match status" value="1"/>
</dbReference>
<organism evidence="6 7">
    <name type="scientific">Priestia megaterium</name>
    <name type="common">Bacillus megaterium</name>
    <dbReference type="NCBI Taxonomy" id="1404"/>
    <lineage>
        <taxon>Bacteria</taxon>
        <taxon>Bacillati</taxon>
        <taxon>Bacillota</taxon>
        <taxon>Bacilli</taxon>
        <taxon>Bacillales</taxon>
        <taxon>Bacillaceae</taxon>
        <taxon>Priestia</taxon>
    </lineage>
</organism>
<evidence type="ECO:0000256" key="3">
    <source>
        <dbReference type="SAM" id="MobiDB-lite"/>
    </source>
</evidence>
<accession>A0A3D8WUW1</accession>
<dbReference type="InterPro" id="IPR011330">
    <property type="entry name" value="Glyco_hydro/deAcase_b/a-brl"/>
</dbReference>
<dbReference type="AlphaFoldDB" id="A0A3D8WUW1"/>
<feature type="region of interest" description="Disordered" evidence="3">
    <location>
        <begin position="25"/>
        <end position="90"/>
    </location>
</feature>
<dbReference type="Pfam" id="PF01522">
    <property type="entry name" value="Polysacc_deac_1"/>
    <property type="match status" value="1"/>
</dbReference>
<dbReference type="GO" id="GO:0046872">
    <property type="term" value="F:metal ion binding"/>
    <property type="evidence" value="ECO:0007669"/>
    <property type="project" value="UniProtKB-KW"/>
</dbReference>
<comment type="caution">
    <text evidence="6">The sequence shown here is derived from an EMBL/GenBank/DDBJ whole genome shotgun (WGS) entry which is preliminary data.</text>
</comment>
<evidence type="ECO:0000259" key="5">
    <source>
        <dbReference type="PROSITE" id="PS51677"/>
    </source>
</evidence>
<evidence type="ECO:0000256" key="2">
    <source>
        <dbReference type="ARBA" id="ARBA00022801"/>
    </source>
</evidence>
<protein>
    <submittedName>
        <fullName evidence="6">Polysaccharide deacetylase family protein</fullName>
    </submittedName>
</protein>
<dbReference type="PANTHER" id="PTHR10587">
    <property type="entry name" value="GLYCOSYL TRANSFERASE-RELATED"/>
    <property type="match status" value="1"/>
</dbReference>
<dbReference type="Gene3D" id="3.20.20.370">
    <property type="entry name" value="Glycoside hydrolase/deacetylase"/>
    <property type="match status" value="1"/>
</dbReference>
<evidence type="ECO:0000256" key="1">
    <source>
        <dbReference type="ARBA" id="ARBA00022723"/>
    </source>
</evidence>
<dbReference type="PANTHER" id="PTHR10587:SF133">
    <property type="entry name" value="CHITIN DEACETYLASE 1-RELATED"/>
    <property type="match status" value="1"/>
</dbReference>
<reference evidence="6 7" key="1">
    <citation type="journal article" date="2018" name="Appl. Environ. Microbiol.">
        <title>Antimicrobial susceptibility testing and tentative epidemiological cut-off values of five Bacillus species relevant for use as animal feed additives or for plant protection.</title>
        <authorList>
            <person name="Agerso Y."/>
            <person name="Stuer-Lauridsen B."/>
            <person name="Bjerre K."/>
            <person name="Jensen M.G."/>
            <person name="Johansen E."/>
            <person name="Bennedsen M."/>
            <person name="Brockmann E."/>
            <person name="Nielsen B."/>
        </authorList>
    </citation>
    <scope>NUCLEOTIDE SEQUENCE [LARGE SCALE GENOMIC DNA]</scope>
    <source>
        <strain evidence="6 7">CHCC20162</strain>
    </source>
</reference>
<dbReference type="InterPro" id="IPR002509">
    <property type="entry name" value="NODB_dom"/>
</dbReference>
<feature type="domain" description="NodB homology" evidence="5">
    <location>
        <begin position="112"/>
        <end position="295"/>
    </location>
</feature>
<gene>
    <name evidence="6" type="ORF">C3744_27125</name>
</gene>
<dbReference type="PROSITE" id="PS51257">
    <property type="entry name" value="PROKAR_LIPOPROTEIN"/>
    <property type="match status" value="1"/>
</dbReference>
<keyword evidence="4" id="KW-0732">Signal</keyword>
<feature type="chain" id="PRO_5039081980" evidence="4">
    <location>
        <begin position="23"/>
        <end position="307"/>
    </location>
</feature>
<dbReference type="Proteomes" id="UP000256519">
    <property type="component" value="Unassembled WGS sequence"/>
</dbReference>
<dbReference type="GO" id="GO:0016810">
    <property type="term" value="F:hydrolase activity, acting on carbon-nitrogen (but not peptide) bonds"/>
    <property type="evidence" value="ECO:0007669"/>
    <property type="project" value="InterPro"/>
</dbReference>
<dbReference type="RefSeq" id="WP_116078252.1">
    <property type="nucleotide sequence ID" value="NZ_CP187630.1"/>
</dbReference>
<evidence type="ECO:0000256" key="4">
    <source>
        <dbReference type="SAM" id="SignalP"/>
    </source>
</evidence>
<dbReference type="EMBL" id="PQWM01000052">
    <property type="protein sequence ID" value="RDZ07731.1"/>
    <property type="molecule type" value="Genomic_DNA"/>
</dbReference>
<feature type="signal peptide" evidence="4">
    <location>
        <begin position="1"/>
        <end position="22"/>
    </location>
</feature>
<evidence type="ECO:0000313" key="6">
    <source>
        <dbReference type="EMBL" id="RDZ07731.1"/>
    </source>
</evidence>
<evidence type="ECO:0000313" key="7">
    <source>
        <dbReference type="Proteomes" id="UP000256519"/>
    </source>
</evidence>